<dbReference type="Pfam" id="PF21882">
    <property type="entry name" value="Gp53-like_C"/>
    <property type="match status" value="1"/>
</dbReference>
<organism evidence="2 3">
    <name type="scientific">Photorhabdus khanii subsp. guanajuatensis</name>
    <dbReference type="NCBI Taxonomy" id="2100166"/>
    <lineage>
        <taxon>Bacteria</taxon>
        <taxon>Pseudomonadati</taxon>
        <taxon>Pseudomonadota</taxon>
        <taxon>Gammaproteobacteria</taxon>
        <taxon>Enterobacterales</taxon>
        <taxon>Morganellaceae</taxon>
        <taxon>Photorhabdus</taxon>
    </lineage>
</organism>
<dbReference type="InterPro" id="IPR054075">
    <property type="entry name" value="Gp53-like_C"/>
</dbReference>
<gene>
    <name evidence="2" type="ORF">C5467_13055</name>
</gene>
<dbReference type="GO" id="GO:0019062">
    <property type="term" value="P:virion attachment to host cell"/>
    <property type="evidence" value="ECO:0007669"/>
    <property type="project" value="InterPro"/>
</dbReference>
<comment type="caution">
    <text evidence="2">The sequence shown here is derived from an EMBL/GenBank/DDBJ whole genome shotgun (WGS) entry which is preliminary data.</text>
</comment>
<name>A0A4R4JPB9_9GAMM</name>
<feature type="domain" description="Putative tail fiber protein gp53-like C-terminal" evidence="1">
    <location>
        <begin position="216"/>
        <end position="302"/>
    </location>
</feature>
<dbReference type="Pfam" id="PF03406">
    <property type="entry name" value="Phage_fiber_2"/>
    <property type="match status" value="1"/>
</dbReference>
<evidence type="ECO:0000313" key="2">
    <source>
        <dbReference type="EMBL" id="TDB55842.1"/>
    </source>
</evidence>
<dbReference type="InterPro" id="IPR005068">
    <property type="entry name" value="Phage_lambda_Stf-r2"/>
</dbReference>
<evidence type="ECO:0000313" key="3">
    <source>
        <dbReference type="Proteomes" id="UP000295598"/>
    </source>
</evidence>
<dbReference type="GO" id="GO:0046718">
    <property type="term" value="P:symbiont entry into host cell"/>
    <property type="evidence" value="ECO:0007669"/>
    <property type="project" value="InterPro"/>
</dbReference>
<dbReference type="AlphaFoldDB" id="A0A4R4JPB9"/>
<evidence type="ECO:0000259" key="1">
    <source>
        <dbReference type="Pfam" id="PF21882"/>
    </source>
</evidence>
<protein>
    <recommendedName>
        <fullName evidence="1">Putative tail fiber protein gp53-like C-terminal domain-containing protein</fullName>
    </recommendedName>
</protein>
<dbReference type="Gene3D" id="2.60.40.3940">
    <property type="match status" value="1"/>
</dbReference>
<sequence length="302" mass="33310">MSNKNEFKAFSASQDANVVSQGEYEESRDLNTGIPPNIISIGLLNKVLRQSSIISSVVADFISTQCSDDVLDDGDIVKLTTQLNRALEQKITTEIPSASLAQEGIVQLTNMLGNSSRLAATQKLIQELADSFNDNLSNRVPSIRKVNGKELSEDIYLGAVDVGVYTPEQIDQKINIEVDRRIDTELDKKISTEVDKKINTKGNKNTAGKAVNGWWKCGDTGVIYQWGRTDVLQSGHVARIQLPISFSNMDYSVNINPIQSKIGSMGAVIGYVNVIDNSSFDLLNSWVNARWNSPFFWIAIGY</sequence>
<accession>A0A4R4JPB9</accession>
<dbReference type="Proteomes" id="UP000295598">
    <property type="component" value="Unassembled WGS sequence"/>
</dbReference>
<dbReference type="EMBL" id="PUJY01000020">
    <property type="protein sequence ID" value="TDB55842.1"/>
    <property type="molecule type" value="Genomic_DNA"/>
</dbReference>
<dbReference type="RefSeq" id="WP_132354792.1">
    <property type="nucleotide sequence ID" value="NZ_CAWOJO010000020.1"/>
</dbReference>
<reference evidence="2 3" key="1">
    <citation type="journal article" date="2019" name="Int. J. Syst. Evol. Microbiol.">
        <title>Photorhabdus khanii subsp. guanajuatensis subsp. nov., isolated from Heterorhabditis atacamensis, and Photorhabdus luminescens subsp. mexicana subsp. nov., isolated from Heterorhabditis mexicana entomopathogenic nematodes.</title>
        <authorList>
            <person name="Machado R.A.R."/>
            <person name="Bruno P."/>
            <person name="Arce C.C.M."/>
            <person name="Liechti N."/>
            <person name="Kohler A."/>
            <person name="Bernal J."/>
            <person name="Bruggmann R."/>
            <person name="Turlings T.C.J."/>
        </authorList>
    </citation>
    <scope>NUCLEOTIDE SEQUENCE [LARGE SCALE GENOMIC DNA]</scope>
    <source>
        <strain evidence="2 3">MEX20-17</strain>
    </source>
</reference>
<proteinExistence type="predicted"/>